<dbReference type="Proteomes" id="UP000790377">
    <property type="component" value="Unassembled WGS sequence"/>
</dbReference>
<sequence length="336" mass="37546">MLCSFNMAMITPEELFPPIDLSSTIGFGYWGVLVDSLLTGITVLQLFLYFQNHHKDHFHVKITVISLCILDVLSWALFCYAYYYYLVRNYGNDLALLTIPWPFGTEVIVEAFVCFGAQMFFASQVYGINRKSWPVAAFIAMLALIALATGITVGVISIHNRSMQFVGSKTLEVLTDINKGLATVTDIVATIAMCYFLSSARSGVKRTNSIIKSLMFWAIHRGILLTAWQSADLFLYVAAPSKDYWVPFHMNLSKIYVNTMLAMLNARSTLRKQNGSGFSSIHLTSHGQTLANSDTYTLEPPPSDQRFSAEFQSKHQPLTSSVQSVFKKAATCEDEV</sequence>
<dbReference type="EMBL" id="MU268927">
    <property type="protein sequence ID" value="KAH7903504.1"/>
    <property type="molecule type" value="Genomic_DNA"/>
</dbReference>
<reference evidence="1" key="1">
    <citation type="journal article" date="2021" name="New Phytol.">
        <title>Evolutionary innovations through gain and loss of genes in the ectomycorrhizal Boletales.</title>
        <authorList>
            <person name="Wu G."/>
            <person name="Miyauchi S."/>
            <person name="Morin E."/>
            <person name="Kuo A."/>
            <person name="Drula E."/>
            <person name="Varga T."/>
            <person name="Kohler A."/>
            <person name="Feng B."/>
            <person name="Cao Y."/>
            <person name="Lipzen A."/>
            <person name="Daum C."/>
            <person name="Hundley H."/>
            <person name="Pangilinan J."/>
            <person name="Johnson J."/>
            <person name="Barry K."/>
            <person name="LaButti K."/>
            <person name="Ng V."/>
            <person name="Ahrendt S."/>
            <person name="Min B."/>
            <person name="Choi I.G."/>
            <person name="Park H."/>
            <person name="Plett J.M."/>
            <person name="Magnuson J."/>
            <person name="Spatafora J.W."/>
            <person name="Nagy L.G."/>
            <person name="Henrissat B."/>
            <person name="Grigoriev I.V."/>
            <person name="Yang Z.L."/>
            <person name="Xu J."/>
            <person name="Martin F.M."/>
        </authorList>
    </citation>
    <scope>NUCLEOTIDE SEQUENCE</scope>
    <source>
        <strain evidence="1">ATCC 28755</strain>
    </source>
</reference>
<comment type="caution">
    <text evidence="1">The sequence shown here is derived from an EMBL/GenBank/DDBJ whole genome shotgun (WGS) entry which is preliminary data.</text>
</comment>
<evidence type="ECO:0000313" key="1">
    <source>
        <dbReference type="EMBL" id="KAH7903504.1"/>
    </source>
</evidence>
<organism evidence="1 2">
    <name type="scientific">Hygrophoropsis aurantiaca</name>
    <dbReference type="NCBI Taxonomy" id="72124"/>
    <lineage>
        <taxon>Eukaryota</taxon>
        <taxon>Fungi</taxon>
        <taxon>Dikarya</taxon>
        <taxon>Basidiomycota</taxon>
        <taxon>Agaricomycotina</taxon>
        <taxon>Agaricomycetes</taxon>
        <taxon>Agaricomycetidae</taxon>
        <taxon>Boletales</taxon>
        <taxon>Coniophorineae</taxon>
        <taxon>Hygrophoropsidaceae</taxon>
        <taxon>Hygrophoropsis</taxon>
    </lineage>
</organism>
<name>A0ACB7ZQR2_9AGAM</name>
<protein>
    <submittedName>
        <fullName evidence="1">Uncharacterized protein</fullName>
    </submittedName>
</protein>
<proteinExistence type="predicted"/>
<accession>A0ACB7ZQR2</accession>
<evidence type="ECO:0000313" key="2">
    <source>
        <dbReference type="Proteomes" id="UP000790377"/>
    </source>
</evidence>
<gene>
    <name evidence="1" type="ORF">BJ138DRAFT_1131340</name>
</gene>
<keyword evidence="2" id="KW-1185">Reference proteome</keyword>